<dbReference type="Proteomes" id="UP000674179">
    <property type="component" value="Chromosome 21"/>
</dbReference>
<feature type="coiled-coil region" evidence="1">
    <location>
        <begin position="723"/>
        <end position="761"/>
    </location>
</feature>
<dbReference type="EMBL" id="JAFHKP010000021">
    <property type="protein sequence ID" value="KAG5480225.1"/>
    <property type="molecule type" value="Genomic_DNA"/>
</dbReference>
<feature type="region of interest" description="Disordered" evidence="2">
    <location>
        <begin position="318"/>
        <end position="354"/>
    </location>
</feature>
<dbReference type="InterPro" id="IPR056614">
    <property type="entry name" value="FAZ1_cons"/>
</dbReference>
<feature type="compositionally biased region" description="Low complexity" evidence="2">
    <location>
        <begin position="1341"/>
        <end position="1356"/>
    </location>
</feature>
<evidence type="ECO:0000313" key="4">
    <source>
        <dbReference type="EMBL" id="KAG5480225.1"/>
    </source>
</evidence>
<dbReference type="GeneID" id="94173461"/>
<evidence type="ECO:0000256" key="1">
    <source>
        <dbReference type="SAM" id="Coils"/>
    </source>
</evidence>
<feature type="coiled-coil region" evidence="1">
    <location>
        <begin position="809"/>
        <end position="871"/>
    </location>
</feature>
<feature type="coiled-coil region" evidence="1">
    <location>
        <begin position="919"/>
        <end position="1017"/>
    </location>
</feature>
<feature type="compositionally biased region" description="Polar residues" evidence="2">
    <location>
        <begin position="320"/>
        <end position="332"/>
    </location>
</feature>
<feature type="compositionally biased region" description="Basic and acidic residues" evidence="2">
    <location>
        <begin position="1103"/>
        <end position="1116"/>
    </location>
</feature>
<feature type="region of interest" description="Disordered" evidence="2">
    <location>
        <begin position="1408"/>
        <end position="1432"/>
    </location>
</feature>
<dbReference type="RefSeq" id="XP_067693372.1">
    <property type="nucleotide sequence ID" value="XM_067837951.1"/>
</dbReference>
<feature type="coiled-coil region" evidence="1">
    <location>
        <begin position="167"/>
        <end position="208"/>
    </location>
</feature>
<feature type="compositionally biased region" description="Basic residues" evidence="2">
    <location>
        <begin position="1423"/>
        <end position="1432"/>
    </location>
</feature>
<reference evidence="4 5" key="1">
    <citation type="submission" date="2021-02" db="EMBL/GenBank/DDBJ databases">
        <title>Leishmania (Mundinia) enrietti genome sequencing and assembly.</title>
        <authorList>
            <person name="Almutairi H."/>
            <person name="Gatherer D."/>
        </authorList>
    </citation>
    <scope>NUCLEOTIDE SEQUENCE [LARGE SCALE GENOMIC DNA]</scope>
    <source>
        <strain evidence="4">CUR178</strain>
    </source>
</reference>
<evidence type="ECO:0000259" key="3">
    <source>
        <dbReference type="Pfam" id="PF23398"/>
    </source>
</evidence>
<feature type="compositionally biased region" description="Basic and acidic residues" evidence="2">
    <location>
        <begin position="1329"/>
        <end position="1340"/>
    </location>
</feature>
<feature type="coiled-coil region" evidence="1">
    <location>
        <begin position="571"/>
        <end position="605"/>
    </location>
</feature>
<feature type="region of interest" description="Disordered" evidence="2">
    <location>
        <begin position="1259"/>
        <end position="1298"/>
    </location>
</feature>
<dbReference type="KEGG" id="lenr:94173461"/>
<gene>
    <name evidence="4" type="ORF">CUR178_06281</name>
</gene>
<keyword evidence="1" id="KW-0175">Coiled coil</keyword>
<keyword evidence="5" id="KW-1185">Reference proteome</keyword>
<feature type="compositionally biased region" description="Polar residues" evidence="2">
    <location>
        <begin position="1413"/>
        <end position="1422"/>
    </location>
</feature>
<feature type="compositionally biased region" description="Polar residues" evidence="2">
    <location>
        <begin position="340"/>
        <end position="354"/>
    </location>
</feature>
<comment type="caution">
    <text evidence="4">The sequence shown here is derived from an EMBL/GenBank/DDBJ whole genome shotgun (WGS) entry which is preliminary data.</text>
</comment>
<dbReference type="PANTHER" id="PTHR18956:SF6">
    <property type="entry name" value="HYALURONAN MEDIATED MOTILITY RECEPTOR"/>
    <property type="match status" value="1"/>
</dbReference>
<feature type="region of interest" description="Disordered" evidence="2">
    <location>
        <begin position="1"/>
        <end position="27"/>
    </location>
</feature>
<dbReference type="GO" id="GO:0005540">
    <property type="term" value="F:hyaluronic acid binding"/>
    <property type="evidence" value="ECO:0007669"/>
    <property type="project" value="InterPro"/>
</dbReference>
<dbReference type="PANTHER" id="PTHR18956">
    <property type="entry name" value="HYALURONAN MEDIATED MOTILITY RECEPTOR"/>
    <property type="match status" value="1"/>
</dbReference>
<feature type="compositionally biased region" description="Basic and acidic residues" evidence="2">
    <location>
        <begin position="1"/>
        <end position="10"/>
    </location>
</feature>
<dbReference type="Pfam" id="PF23398">
    <property type="entry name" value="FAZ1_cons"/>
    <property type="match status" value="1"/>
</dbReference>
<dbReference type="OrthoDB" id="267039at2759"/>
<organism evidence="4 5">
    <name type="scientific">Leishmania enriettii</name>
    <dbReference type="NCBI Taxonomy" id="5663"/>
    <lineage>
        <taxon>Eukaryota</taxon>
        <taxon>Discoba</taxon>
        <taxon>Euglenozoa</taxon>
        <taxon>Kinetoplastea</taxon>
        <taxon>Metakinetoplastina</taxon>
        <taxon>Trypanosomatida</taxon>
        <taxon>Trypanosomatidae</taxon>
        <taxon>Leishmaniinae</taxon>
        <taxon>Leishmania</taxon>
    </lineage>
</organism>
<feature type="coiled-coil region" evidence="1">
    <location>
        <begin position="465"/>
        <end position="492"/>
    </location>
</feature>
<protein>
    <recommendedName>
        <fullName evidence="3">Flagellar attachment zone protein 1 conserved domain-containing protein</fullName>
    </recommendedName>
</protein>
<accession>A0A836H9U1</accession>
<feature type="domain" description="Flagellar attachment zone protein 1 conserved" evidence="3">
    <location>
        <begin position="364"/>
        <end position="453"/>
    </location>
</feature>
<feature type="compositionally biased region" description="Low complexity" evidence="2">
    <location>
        <begin position="1310"/>
        <end position="1326"/>
    </location>
</feature>
<feature type="coiled-coil region" evidence="1">
    <location>
        <begin position="518"/>
        <end position="545"/>
    </location>
</feature>
<feature type="region of interest" description="Disordered" evidence="2">
    <location>
        <begin position="1310"/>
        <end position="1364"/>
    </location>
</feature>
<sequence length="1432" mass="153548">MESRKLKRYDSAPLPTGPTAAPKGATVHVSNIPRSHAAPHGSLPTPLTALQPANAAAPAPAASTSYEKQLEDYYKCMEEDNRSLLRFYEAHTSDIAALRVLVQERKYKDAVFTAMEAKTASMDAFLKELIDLTGTGSGLRIRRDANSANGAAAKSSPPARTETAVSIDEVRDAVQKQQQALATARKNEERLRLVIQALQDEVASLRCKDKCASARSETQKRTPATSDEVAADEDCCLPGTAKELRDAQRRIQELHCQLTRAVCDAKDSAAAVKKLQQQCTVHLETLRCRDDELAALRSAIDTKDKLITTLEAEARKQKSASEALQKKQQQGASKPGARYSRTNSAPAAAHYQSSGGEASSDRLIVTHHYRLLGGQAFVEGHSFSPESFKDAFLRSVSTLMQVPYGYLTSVEVRTHSEAVSVEFDVRHSARIKEDEIDFLLLSHDYPELTMFLDKAKVELATRKPLDRNAKRIKELEAALAEKVDEVDYLRRAMRSLEDSLSRRDADREALDTDMDTALRETETTVKEVYEALQATQQEAQGLQKALAVKSTQLRVSERAKVVALDAAAAAEKNLKAELAALHGQLASAEAAVEQAREEATQKALQRQAEEKVELLMRTFCFDVPLPTESAQRTVNRLLEEPQQARVLHALLLCHAARTVRAVPVVTKKCSLGDSAATLEVAVELAFYASVKNVEAVKAEITNKLRSDSCNAALEYLRVCSDALKREAATVADAQRAVSEAEQRAAAAIAATQAEAQQAQNTRRAATAWKLREIHAQVSSVLPGGSADASSILERIGQLVSRLISAESTARRLEEDSRHAAQRLTDAQQERERLQQALSDLTARCSELSVTKEQLVVRVATLESQLRNQQASASDLGAVLTDKLKRLETTLHAKTTAADSEKDRMLEEHRAASILAAARMAEVEEALAIKEAALAELQSKTALSGANADSGASAEEAALREALRVAKQERTALARQVKEMDTDMNDLSNIQAAMQRELEAAQQELRAKKHDFDLLVKQLIRMEEKEKKWASEHPPSPVSPRKQDEDAERDDVARESLVVLTNSNTTLHQCLRRLQCAMASMGMEASFSSSNAADGAAMAGGRVSQRDSGRMGDDSTGARRSGHRKSALGTTISRAAMDHRKLLTQLADLLLPLLEELAISASSGAAGKSCCCCGAAAAAATDSATASPAVEIQTCVVKHPPSSAPFSRTASASAVTAAEARGQSGNVSLAVTREAAIASHVSTPNQGTASDAALSAAATSSGGKTTVDAAPRLDFNRQTSSRTYIRSNTTTSATVNSGGAALPPAAVVVTGDSASSGTGISSSVAATRRCAGERREDKGREQPQSTASGSSHSTSPANAPLSIRRSAASIVTPKATALRRSSTIAAFSSGSGGSSTMLTSFVRTACGHRRLPTATDSSGSSASQKKHTRATHQ</sequence>
<feature type="region of interest" description="Disordered" evidence="2">
    <location>
        <begin position="1099"/>
        <end position="1125"/>
    </location>
</feature>
<dbReference type="InterPro" id="IPR026203">
    <property type="entry name" value="IHABP"/>
</dbReference>
<feature type="region of interest" description="Disordered" evidence="2">
    <location>
        <begin position="1024"/>
        <end position="1049"/>
    </location>
</feature>
<evidence type="ECO:0000256" key="2">
    <source>
        <dbReference type="SAM" id="MobiDB-lite"/>
    </source>
</evidence>
<proteinExistence type="predicted"/>
<name>A0A836H9U1_LEIEN</name>
<feature type="compositionally biased region" description="Polar residues" evidence="2">
    <location>
        <begin position="1275"/>
        <end position="1296"/>
    </location>
</feature>
<evidence type="ECO:0000313" key="5">
    <source>
        <dbReference type="Proteomes" id="UP000674179"/>
    </source>
</evidence>